<dbReference type="RefSeq" id="WP_161822162.1">
    <property type="nucleotide sequence ID" value="NZ_LSRS01000003.1"/>
</dbReference>
<sequence>MAWSVINFSGEEIVKLAVAVEQQGQKFYEIAVDKVGDPEIKEMFTALASEEKQHIIDFEALGIGLGQEFVPNESYVNEYSNYMHALIDNHVFNHDNVDKLAAGVTTVREALAVAMQFEKDSILIFQELYNVVDASGKDIIGKIIDQEKQHIRKIATGGLF</sequence>
<reference evidence="2" key="1">
    <citation type="submission" date="2016-02" db="EMBL/GenBank/DDBJ databases">
        <title>Draft Genome Sequence of Sporotomaculum syntrophicum Strain FB, a Syntrophic Benzoate Degrader.</title>
        <authorList>
            <person name="Nobu M.K."/>
            <person name="Narihiro T."/>
            <person name="Qiu Y.-L."/>
            <person name="Ohashi A."/>
            <person name="Liu W.-T."/>
            <person name="Yuji S."/>
        </authorList>
    </citation>
    <scope>NUCLEOTIDE SEQUENCE</scope>
    <source>
        <strain evidence="2">FB</strain>
    </source>
</reference>
<comment type="caution">
    <text evidence="2">The sequence shown here is derived from an EMBL/GenBank/DDBJ whole genome shotgun (WGS) entry which is preliminary data.</text>
</comment>
<dbReference type="CDD" id="cd01045">
    <property type="entry name" value="Ferritin_like_AB"/>
    <property type="match status" value="1"/>
</dbReference>
<dbReference type="InterPro" id="IPR009078">
    <property type="entry name" value="Ferritin-like_SF"/>
</dbReference>
<name>A0A9D2WRG1_9FIRM</name>
<evidence type="ECO:0000313" key="2">
    <source>
        <dbReference type="EMBL" id="KAF1085728.1"/>
    </source>
</evidence>
<gene>
    <name evidence="2" type="ORF">SPSYN_01874</name>
</gene>
<dbReference type="PANTHER" id="PTHR33531">
    <property type="entry name" value="RUBRERYTHRIN SUBFAMILY"/>
    <property type="match status" value="1"/>
</dbReference>
<dbReference type="Pfam" id="PF02915">
    <property type="entry name" value="Rubrerythrin"/>
    <property type="match status" value="1"/>
</dbReference>
<dbReference type="InterPro" id="IPR012347">
    <property type="entry name" value="Ferritin-like"/>
</dbReference>
<accession>A0A9D2WRG1</accession>
<dbReference type="PANTHER" id="PTHR33531:SF7">
    <property type="entry name" value="HYPOTHETICAL MEMBRANE PROTEIN, CONSERVED"/>
    <property type="match status" value="1"/>
</dbReference>
<organism evidence="2 3">
    <name type="scientific">Sporotomaculum syntrophicum</name>
    <dbReference type="NCBI Taxonomy" id="182264"/>
    <lineage>
        <taxon>Bacteria</taxon>
        <taxon>Bacillati</taxon>
        <taxon>Bacillota</taxon>
        <taxon>Clostridia</taxon>
        <taxon>Eubacteriales</taxon>
        <taxon>Desulfallaceae</taxon>
        <taxon>Sporotomaculum</taxon>
    </lineage>
</organism>
<dbReference type="InterPro" id="IPR003251">
    <property type="entry name" value="Rr_diiron-bd_dom"/>
</dbReference>
<dbReference type="AlphaFoldDB" id="A0A9D2WRG1"/>
<keyword evidence="3" id="KW-1185">Reference proteome</keyword>
<feature type="domain" description="Rubrerythrin diiron-binding" evidence="1">
    <location>
        <begin position="12"/>
        <end position="153"/>
    </location>
</feature>
<dbReference type="GO" id="GO:0016491">
    <property type="term" value="F:oxidoreductase activity"/>
    <property type="evidence" value="ECO:0007669"/>
    <property type="project" value="InterPro"/>
</dbReference>
<evidence type="ECO:0000259" key="1">
    <source>
        <dbReference type="Pfam" id="PF02915"/>
    </source>
</evidence>
<protein>
    <submittedName>
        <fullName evidence="2">Rubrerythrin</fullName>
    </submittedName>
</protein>
<dbReference type="GO" id="GO:0046872">
    <property type="term" value="F:metal ion binding"/>
    <property type="evidence" value="ECO:0007669"/>
    <property type="project" value="InterPro"/>
</dbReference>
<dbReference type="EMBL" id="LSRS01000003">
    <property type="protein sequence ID" value="KAF1085728.1"/>
    <property type="molecule type" value="Genomic_DNA"/>
</dbReference>
<dbReference type="Proteomes" id="UP000798488">
    <property type="component" value="Unassembled WGS sequence"/>
</dbReference>
<dbReference type="OrthoDB" id="5405405at2"/>
<dbReference type="SUPFAM" id="SSF47240">
    <property type="entry name" value="Ferritin-like"/>
    <property type="match status" value="1"/>
</dbReference>
<proteinExistence type="predicted"/>
<dbReference type="Gene3D" id="1.20.1260.10">
    <property type="match status" value="1"/>
</dbReference>
<evidence type="ECO:0000313" key="3">
    <source>
        <dbReference type="Proteomes" id="UP000798488"/>
    </source>
</evidence>